<dbReference type="InterPro" id="IPR031772">
    <property type="entry name" value="Gp9_N"/>
</dbReference>
<proteinExistence type="predicted"/>
<feature type="domain" description="Tail knob protein gp9 C-terminal" evidence="2">
    <location>
        <begin position="197"/>
        <end position="462"/>
    </location>
</feature>
<dbReference type="Pfam" id="PF16838">
    <property type="entry name" value="Caud_tail_N"/>
    <property type="match status" value="1"/>
</dbReference>
<evidence type="ECO:0000313" key="3">
    <source>
        <dbReference type="EMBL" id="DAF46121.1"/>
    </source>
</evidence>
<dbReference type="EMBL" id="BK032531">
    <property type="protein sequence ID" value="DAF46121.1"/>
    <property type="molecule type" value="Genomic_DNA"/>
</dbReference>
<protein>
    <submittedName>
        <fullName evidence="3">Major tail protein</fullName>
    </submittedName>
</protein>
<name>A0A8S5S5A3_9CAUD</name>
<feature type="domain" description="Tail knob protein gp9 N-terminal" evidence="1">
    <location>
        <begin position="1"/>
        <end position="43"/>
    </location>
</feature>
<sequence>MMFRNTSYGSKWFYAFITGVEYLNDNACYITFVLDVLQTWWFDFTIRDSMVVREHSATDAIGDNILPEPVKLGEYVEGSRGGSINLMKNLSVVVAICDNEEQNIGGLFEGVYSGCTYYAFDVNSELEREKLYALNLKYVQSPDSIVAMWMCPTMFIGSKADDGKINNTATGSSYDSDGTEISPVNPATTSLNGYIPKNMKMYTYPYNYFQFDNGVDNSLVLRYEFFENLTPRFRIEGTKNTPVKACVYPTHYKGSGETPYRMESLNMMDFPLCSWNNDAYKVWLAQNTYINKVKMAQTVTNSTVGAVAGMTMGALSGNLGGVVGEAVNAIMQPANEYVNQSLNEYGASIQADLFRGTLGNSNLLVAQGENKLFYRRMCIPYEYARSIDTFFTMFGYACNRVKQPNVCSGNGLRPHWNYIQTSGCVARGSVPAPDMQVICKIFDSGITFWENGEEIGNYSFDNSPT</sequence>
<organism evidence="3">
    <name type="scientific">Podoviridae sp. ctEmK1</name>
    <dbReference type="NCBI Taxonomy" id="2827727"/>
    <lineage>
        <taxon>Viruses</taxon>
        <taxon>Duplodnaviria</taxon>
        <taxon>Heunggongvirae</taxon>
        <taxon>Uroviricota</taxon>
        <taxon>Caudoviricetes</taxon>
    </lineage>
</organism>
<reference evidence="3" key="1">
    <citation type="journal article" date="2021" name="Proc. Natl. Acad. Sci. U.S.A.">
        <title>A Catalog of Tens of Thousands of Viruses from Human Metagenomes Reveals Hidden Associations with Chronic Diseases.</title>
        <authorList>
            <person name="Tisza M.J."/>
            <person name="Buck C.B."/>
        </authorList>
    </citation>
    <scope>NUCLEOTIDE SEQUENCE</scope>
    <source>
        <strain evidence="3">CtEmK1</strain>
    </source>
</reference>
<evidence type="ECO:0000259" key="2">
    <source>
        <dbReference type="Pfam" id="PF20934"/>
    </source>
</evidence>
<evidence type="ECO:0000259" key="1">
    <source>
        <dbReference type="Pfam" id="PF16838"/>
    </source>
</evidence>
<dbReference type="Pfam" id="PF20934">
    <property type="entry name" value="phi29_gp9_C"/>
    <property type="match status" value="1"/>
</dbReference>
<dbReference type="InterPro" id="IPR048710">
    <property type="entry name" value="Gp9_C"/>
</dbReference>
<accession>A0A8S5S5A3</accession>